<proteinExistence type="predicted"/>
<name>A0A2U2XDJ9_9FLAO</name>
<dbReference type="InterPro" id="IPR026444">
    <property type="entry name" value="Secre_tail"/>
</dbReference>
<organism evidence="4 5">
    <name type="scientific">Brumimicrobium oceani</name>
    <dbReference type="NCBI Taxonomy" id="2100725"/>
    <lineage>
        <taxon>Bacteria</taxon>
        <taxon>Pseudomonadati</taxon>
        <taxon>Bacteroidota</taxon>
        <taxon>Flavobacteriia</taxon>
        <taxon>Flavobacteriales</taxon>
        <taxon>Crocinitomicaceae</taxon>
        <taxon>Brumimicrobium</taxon>
    </lineage>
</organism>
<evidence type="ECO:0000313" key="5">
    <source>
        <dbReference type="Proteomes" id="UP000245370"/>
    </source>
</evidence>
<comment type="caution">
    <text evidence="4">The sequence shown here is derived from an EMBL/GenBank/DDBJ whole genome shotgun (WGS) entry which is preliminary data.</text>
</comment>
<dbReference type="EMBL" id="QFRJ01000004">
    <property type="protein sequence ID" value="PWH85875.1"/>
    <property type="molecule type" value="Genomic_DNA"/>
</dbReference>
<feature type="signal peptide" evidence="2">
    <location>
        <begin position="1"/>
        <end position="24"/>
    </location>
</feature>
<evidence type="ECO:0000259" key="3">
    <source>
        <dbReference type="Pfam" id="PF18962"/>
    </source>
</evidence>
<dbReference type="Pfam" id="PF18962">
    <property type="entry name" value="Por_Secre_tail"/>
    <property type="match status" value="1"/>
</dbReference>
<dbReference type="AlphaFoldDB" id="A0A2U2XDJ9"/>
<evidence type="ECO:0000256" key="1">
    <source>
        <dbReference type="ARBA" id="ARBA00022729"/>
    </source>
</evidence>
<evidence type="ECO:0000256" key="2">
    <source>
        <dbReference type="SAM" id="SignalP"/>
    </source>
</evidence>
<reference evidence="4 5" key="1">
    <citation type="submission" date="2018-05" db="EMBL/GenBank/DDBJ databases">
        <title>Brumimicrobium oceani sp. nov., isolated from coastal sediment.</title>
        <authorList>
            <person name="Kou Y."/>
        </authorList>
    </citation>
    <scope>NUCLEOTIDE SEQUENCE [LARGE SCALE GENOMIC DNA]</scope>
    <source>
        <strain evidence="4 5">C305</strain>
    </source>
</reference>
<keyword evidence="1 2" id="KW-0732">Signal</keyword>
<feature type="chain" id="PRO_5015495945" description="Secretion system C-terminal sorting domain-containing protein" evidence="2">
    <location>
        <begin position="25"/>
        <end position="977"/>
    </location>
</feature>
<accession>A0A2U2XDJ9</accession>
<sequence length="977" mass="104071">MNTKNKLMKKIQLIVAFIAASTLAFTQALQKAPSFETIKKADKSISSNNSTNTTKALGVALWSSDFSTATDWTVGGNGAQGAWVLGSTASMPFPQYYTFIQSTTVANGIAYFAGIQYLLNNTVTSQNAWIEMTNNIDCSSESIVSFEFQQAYRAFNSDNTLVEVSLDGGTTWEQTIDINPNIAANTSTTETTAIRNFTVNNSSTVKFRFRWENTSTASSGSGYAWQIDDVKVSTLSDHDIAISKYLYGTTTFGETLYYHQIPLSQTTGIESSAVLANRGSQDQTNVIFSASESINNVYTGTSTPIAMLTNTSDSVAVTTNFTPSAIGDYQLDYSISYNNVDDFPMNNTVDSYKFSVGEAIYARDSSTQTSTGAVYGQIISTNITPLDGMEVGNKFTMTQTAKLTAIDFQFGNSISAGDSVFGVLYDENLNVIPNTQTETYIMAAGDEGQLKTLTLNNPVDLLAGGSYIATVVSSSSDFTVASAGKSAPQTSFIYYMSDATWYYTTSTPVVRMNFSPATLASETAMTGFNQLLGAPSPADSFNVEGYNLTGDITVTAPTNFELATNLGGPYTSSVTITNSTGTIAPYEVYVRLNGPTINLAQAGDIIISSNGATDRLISLQGQTYSYTVTSIGAVTNTSPNGVGTSVGDFVSLTGVIHCNNFRSNGYDIAIIDNNNDGITVYNNSAISGYNALEGDEITVEGEITQFNGLLQIVPSSITVVSQNANLQTPTLVSVLDETTESQYIEIEGLSLINGETTWPSNGNVDVTDGTTTFRVRVTATSPLAGTPTPTGAFYLTGIGKQFDSSSPYSTGYQIFPCGVGPSCYVDVSVTANGPQLTANATGLSYQWIDCADNSVIAGATDQVFTASNDANASYAVIITDGACVDTSECIFVAGLGVNENEFAGVIIYPNPMNDLLTITDENGTLESVELVTATGRIVYRSEITTNQFEINVADISHGVYFVNVKSANSAKTFKVIK</sequence>
<evidence type="ECO:0000313" key="4">
    <source>
        <dbReference type="EMBL" id="PWH85875.1"/>
    </source>
</evidence>
<keyword evidence="5" id="KW-1185">Reference proteome</keyword>
<dbReference type="InterPro" id="IPR049419">
    <property type="entry name" value="Reelin_subrepeat-B"/>
</dbReference>
<gene>
    <name evidence="4" type="ORF">DIT68_07210</name>
</gene>
<protein>
    <recommendedName>
        <fullName evidence="3">Secretion system C-terminal sorting domain-containing protein</fullName>
    </recommendedName>
</protein>
<dbReference type="Gene3D" id="2.60.120.260">
    <property type="entry name" value="Galactose-binding domain-like"/>
    <property type="match status" value="1"/>
</dbReference>
<dbReference type="Proteomes" id="UP000245370">
    <property type="component" value="Unassembled WGS sequence"/>
</dbReference>
<dbReference type="NCBIfam" id="TIGR04183">
    <property type="entry name" value="Por_Secre_tail"/>
    <property type="match status" value="1"/>
</dbReference>
<reference evidence="4 5" key="2">
    <citation type="submission" date="2018-05" db="EMBL/GenBank/DDBJ databases">
        <authorList>
            <person name="Lanie J.A."/>
            <person name="Ng W.-L."/>
            <person name="Kazmierczak K.M."/>
            <person name="Andrzejewski T.M."/>
            <person name="Davidsen T.M."/>
            <person name="Wayne K.J."/>
            <person name="Tettelin H."/>
            <person name="Glass J.I."/>
            <person name="Rusch D."/>
            <person name="Podicherti R."/>
            <person name="Tsui H.-C.T."/>
            <person name="Winkler M.E."/>
        </authorList>
    </citation>
    <scope>NUCLEOTIDE SEQUENCE [LARGE SCALE GENOMIC DNA]</scope>
    <source>
        <strain evidence="4 5">C305</strain>
    </source>
</reference>
<feature type="domain" description="Secretion system C-terminal sorting" evidence="3">
    <location>
        <begin position="907"/>
        <end position="976"/>
    </location>
</feature>
<dbReference type="Pfam" id="PF21471">
    <property type="entry name" value="Reelin_subrepeat-B"/>
    <property type="match status" value="1"/>
</dbReference>